<protein>
    <recommendedName>
        <fullName evidence="3">TFIIB-type zinc ribbon-containing protein</fullName>
    </recommendedName>
</protein>
<dbReference type="Proteomes" id="UP000198902">
    <property type="component" value="Unassembled WGS sequence"/>
</dbReference>
<name>A0A0D6JQ16_9EURY</name>
<dbReference type="EMBL" id="CSTE01000002">
    <property type="protein sequence ID" value="CQR49680.1"/>
    <property type="molecule type" value="Genomic_DNA"/>
</dbReference>
<dbReference type="Pfam" id="PF23430">
    <property type="entry name" value="DUF7117"/>
    <property type="match status" value="1"/>
</dbReference>
<gene>
    <name evidence="1" type="ORF">BN996_01148</name>
</gene>
<dbReference type="RefSeq" id="WP_089777552.1">
    <property type="nucleotide sequence ID" value="NZ_CABLRR010000002.1"/>
</dbReference>
<reference evidence="2" key="1">
    <citation type="submission" date="2015-03" db="EMBL/GenBank/DDBJ databases">
        <authorList>
            <person name="Urmite Genomes"/>
        </authorList>
    </citation>
    <scope>NUCLEOTIDE SEQUENCE [LARGE SCALE GENOMIC DNA]</scope>
    <source>
        <strain evidence="2">Arc-Hr</strain>
    </source>
</reference>
<accession>A0A0D6JQ16</accession>
<sequence>MEIRGERECKECDHRWSYYETGSVSCPQCGSLRSVGVGDRERHTAMQAELDLSAHRAAVGDGSIRDAAPALKSDLRDYVRQTGYIRGGELLPLGDTPLAAHELLHAVDVVARSNRPTDDEQLYVISLLQRADEGERLASDAVPDSMADARGLAYAEAIDAYCRDLSTWLDDNPNPEGRTTLETLSNHRKRVEALDGAVSLSESEALVEAARELHAALVDDDPDALASARDTLASLF</sequence>
<proteinExistence type="predicted"/>
<evidence type="ECO:0000313" key="2">
    <source>
        <dbReference type="Proteomes" id="UP000198902"/>
    </source>
</evidence>
<keyword evidence="2" id="KW-1185">Reference proteome</keyword>
<organism evidence="1 2">
    <name type="scientific">Haloferax massiliensis</name>
    <dbReference type="NCBI Taxonomy" id="1476858"/>
    <lineage>
        <taxon>Archaea</taxon>
        <taxon>Methanobacteriati</taxon>
        <taxon>Methanobacteriota</taxon>
        <taxon>Stenosarchaea group</taxon>
        <taxon>Halobacteria</taxon>
        <taxon>Halobacteriales</taxon>
        <taxon>Haloferacaceae</taxon>
        <taxon>Haloferax</taxon>
    </lineage>
</organism>
<evidence type="ECO:0008006" key="3">
    <source>
        <dbReference type="Google" id="ProtNLM"/>
    </source>
</evidence>
<evidence type="ECO:0000313" key="1">
    <source>
        <dbReference type="EMBL" id="CQR49680.1"/>
    </source>
</evidence>
<dbReference type="InterPro" id="IPR055541">
    <property type="entry name" value="DUF7117"/>
</dbReference>
<dbReference type="AlphaFoldDB" id="A0A0D6JQ16"/>
<dbReference type="OrthoDB" id="341613at2157"/>